<accession>A0A4S2LWL4</accession>
<evidence type="ECO:0000313" key="3">
    <source>
        <dbReference type="Proteomes" id="UP000308267"/>
    </source>
</evidence>
<feature type="domain" description="Apple" evidence="1">
    <location>
        <begin position="143"/>
        <end position="175"/>
    </location>
</feature>
<organism evidence="2 3">
    <name type="scientific">Opisthorchis felineus</name>
    <dbReference type="NCBI Taxonomy" id="147828"/>
    <lineage>
        <taxon>Eukaryota</taxon>
        <taxon>Metazoa</taxon>
        <taxon>Spiralia</taxon>
        <taxon>Lophotrochozoa</taxon>
        <taxon>Platyhelminthes</taxon>
        <taxon>Trematoda</taxon>
        <taxon>Digenea</taxon>
        <taxon>Opisthorchiida</taxon>
        <taxon>Opisthorchiata</taxon>
        <taxon>Opisthorchiidae</taxon>
        <taxon>Opisthorchis</taxon>
    </lineage>
</organism>
<reference evidence="2 3" key="1">
    <citation type="journal article" date="2019" name="BMC Genomics">
        <title>New insights from Opisthorchis felineus genome: update on genomics of the epidemiologically important liver flukes.</title>
        <authorList>
            <person name="Ershov N.I."/>
            <person name="Mordvinov V.A."/>
            <person name="Prokhortchouk E.B."/>
            <person name="Pakharukova M.Y."/>
            <person name="Gunbin K.V."/>
            <person name="Ustyantsev K."/>
            <person name="Genaev M.A."/>
            <person name="Blinov A.G."/>
            <person name="Mazur A."/>
            <person name="Boulygina E."/>
            <person name="Tsygankova S."/>
            <person name="Khrameeva E."/>
            <person name="Chekanov N."/>
            <person name="Fan G."/>
            <person name="Xiao A."/>
            <person name="Zhang H."/>
            <person name="Xu X."/>
            <person name="Yang H."/>
            <person name="Solovyev V."/>
            <person name="Lee S.M."/>
            <person name="Liu X."/>
            <person name="Afonnikov D.A."/>
            <person name="Skryabin K.G."/>
        </authorList>
    </citation>
    <scope>NUCLEOTIDE SEQUENCE [LARGE SCALE GENOMIC DNA]</scope>
    <source>
        <strain evidence="2">AK-0245</strain>
        <tissue evidence="2">Whole organism</tissue>
    </source>
</reference>
<comment type="caution">
    <text evidence="2">The sequence shown here is derived from an EMBL/GenBank/DDBJ whole genome shotgun (WGS) entry which is preliminary data.</text>
</comment>
<dbReference type="InterPro" id="IPR003609">
    <property type="entry name" value="Pan_app"/>
</dbReference>
<keyword evidence="3" id="KW-1185">Reference proteome</keyword>
<dbReference type="EMBL" id="SJOL01006480">
    <property type="protein sequence ID" value="TGZ65688.1"/>
    <property type="molecule type" value="Genomic_DNA"/>
</dbReference>
<sequence length="205" mass="22940">MCTLRDTNGQVNFLVGKNAFAIGDVDLGPGITWTSIHNFAPNNTFSSSGWYDADPRTNEPLSMEKLRWKKRPKTTATPVAVALIFAAKLTSSGTVQDRSVSVACEGFSTRETNVLQIKFEDCWNKEPEVAYATDSITAACYDETEAITAMQCVKRCAQEIHCRSVYYSKKSGRCVAVLYVHAYLPLRHRRNVKRWTCFRKSAGAH</sequence>
<gene>
    <name evidence="2" type="ORF">CRM22_005739</name>
</gene>
<dbReference type="OrthoDB" id="6246565at2759"/>
<dbReference type="AlphaFoldDB" id="A0A4S2LWL4"/>
<name>A0A4S2LWL4_OPIFE</name>
<proteinExistence type="predicted"/>
<protein>
    <recommendedName>
        <fullName evidence="1">Apple domain-containing protein</fullName>
    </recommendedName>
</protein>
<dbReference type="Proteomes" id="UP000308267">
    <property type="component" value="Unassembled WGS sequence"/>
</dbReference>
<evidence type="ECO:0000313" key="2">
    <source>
        <dbReference type="EMBL" id="TGZ65688.1"/>
    </source>
</evidence>
<evidence type="ECO:0000259" key="1">
    <source>
        <dbReference type="Pfam" id="PF00024"/>
    </source>
</evidence>
<dbReference type="Pfam" id="PF00024">
    <property type="entry name" value="PAN_1"/>
    <property type="match status" value="1"/>
</dbReference>